<proteinExistence type="predicted"/>
<evidence type="ECO:0000313" key="3">
    <source>
        <dbReference type="EMBL" id="SMC72057.1"/>
    </source>
</evidence>
<dbReference type="EMBL" id="FWXS01000006">
    <property type="protein sequence ID" value="SMC72057.1"/>
    <property type="molecule type" value="Genomic_DNA"/>
</dbReference>
<dbReference type="AlphaFoldDB" id="A0A1W2BGE6"/>
<reference evidence="4" key="1">
    <citation type="submission" date="2017-04" db="EMBL/GenBank/DDBJ databases">
        <authorList>
            <person name="Varghese N."/>
            <person name="Submissions S."/>
        </authorList>
    </citation>
    <scope>NUCLEOTIDE SEQUENCE [LARGE SCALE GENOMIC DNA]</scope>
    <source>
        <strain evidence="4">CGMCC 1.12708</strain>
    </source>
</reference>
<feature type="chain" id="PRO_5012325677" evidence="1">
    <location>
        <begin position="19"/>
        <end position="184"/>
    </location>
</feature>
<keyword evidence="1" id="KW-0732">Signal</keyword>
<dbReference type="PANTHER" id="PTHR34406">
    <property type="entry name" value="PROTEIN YCEI"/>
    <property type="match status" value="1"/>
</dbReference>
<protein>
    <submittedName>
        <fullName evidence="3">Polyisoprenoid-binding protein YceI</fullName>
    </submittedName>
</protein>
<dbReference type="Gene3D" id="2.40.128.110">
    <property type="entry name" value="Lipid/polyisoprenoid-binding, YceI-like"/>
    <property type="match status" value="1"/>
</dbReference>
<evidence type="ECO:0000259" key="2">
    <source>
        <dbReference type="SMART" id="SM00867"/>
    </source>
</evidence>
<accession>A0A1W2BGE6</accession>
<evidence type="ECO:0000256" key="1">
    <source>
        <dbReference type="SAM" id="SignalP"/>
    </source>
</evidence>
<dbReference type="OrthoDB" id="951410at2"/>
<dbReference type="SUPFAM" id="SSF101874">
    <property type="entry name" value="YceI-like"/>
    <property type="match status" value="1"/>
</dbReference>
<dbReference type="RefSeq" id="WP_084017642.1">
    <property type="nucleotide sequence ID" value="NZ_FWXS01000006.1"/>
</dbReference>
<dbReference type="Pfam" id="PF04264">
    <property type="entry name" value="YceI"/>
    <property type="match status" value="1"/>
</dbReference>
<dbReference type="STRING" id="1434700.SAMN06296427_106162"/>
<organism evidence="3 4">
    <name type="scientific">Moheibacter sediminis</name>
    <dbReference type="NCBI Taxonomy" id="1434700"/>
    <lineage>
        <taxon>Bacteria</taxon>
        <taxon>Pseudomonadati</taxon>
        <taxon>Bacteroidota</taxon>
        <taxon>Flavobacteriia</taxon>
        <taxon>Flavobacteriales</taxon>
        <taxon>Weeksellaceae</taxon>
        <taxon>Moheibacter</taxon>
    </lineage>
</organism>
<keyword evidence="4" id="KW-1185">Reference proteome</keyword>
<evidence type="ECO:0000313" key="4">
    <source>
        <dbReference type="Proteomes" id="UP000192393"/>
    </source>
</evidence>
<dbReference type="SMART" id="SM00867">
    <property type="entry name" value="YceI"/>
    <property type="match status" value="1"/>
</dbReference>
<dbReference type="Proteomes" id="UP000192393">
    <property type="component" value="Unassembled WGS sequence"/>
</dbReference>
<feature type="domain" description="Lipid/polyisoprenoid-binding YceI-like" evidence="2">
    <location>
        <begin position="20"/>
        <end position="183"/>
    </location>
</feature>
<dbReference type="InterPro" id="IPR036761">
    <property type="entry name" value="TTHA0802/YceI-like_sf"/>
</dbReference>
<name>A0A1W2BGE6_9FLAO</name>
<sequence>MKLLSALLILFVSFGLNAQNKKIDTSKSSIHWVGKKITGQHDGTLDFKDGTLVFDGKKLTGGSFTVDMTTISATDVEGKTKDKLDGHLKAEDFFGVDKHPTSKLDFKKIADKGKGVYTVTADMTIKGITNSVTFDITVKDNSATAKFNVDRTKYDIKYGSKSFFEGIGDRAINDEFELEVKLAF</sequence>
<feature type="signal peptide" evidence="1">
    <location>
        <begin position="1"/>
        <end position="18"/>
    </location>
</feature>
<dbReference type="PANTHER" id="PTHR34406:SF1">
    <property type="entry name" value="PROTEIN YCEI"/>
    <property type="match status" value="1"/>
</dbReference>
<gene>
    <name evidence="3" type="ORF">SAMN06296427_106162</name>
</gene>
<dbReference type="InterPro" id="IPR007372">
    <property type="entry name" value="Lipid/polyisoprenoid-bd_YceI"/>
</dbReference>